<dbReference type="Proteomes" id="UP001274896">
    <property type="component" value="Unassembled WGS sequence"/>
</dbReference>
<dbReference type="SUPFAM" id="SSF56436">
    <property type="entry name" value="C-type lectin-like"/>
    <property type="match status" value="2"/>
</dbReference>
<feature type="non-terminal residue" evidence="2">
    <location>
        <position position="208"/>
    </location>
</feature>
<evidence type="ECO:0000259" key="1">
    <source>
        <dbReference type="PROSITE" id="PS50041"/>
    </source>
</evidence>
<dbReference type="InterPro" id="IPR016187">
    <property type="entry name" value="CTDL_fold"/>
</dbReference>
<dbReference type="Gene3D" id="3.10.100.10">
    <property type="entry name" value="Mannose-Binding Protein A, subunit A"/>
    <property type="match status" value="2"/>
</dbReference>
<sequence>CSELLQKYKYMVTISTNEENQKIMKSAGTKSPPYWIGLKRSASDPTMWQWSDPYLFYWNLRSEILDFSKNCVQLDANGWNTDDCTVKYPFICYRIVILVKENKTWEDALQHCRIHYTDLAQAFSLRYPTILEMEAVDTQTVNVWTGLRFLDGKWFWVNMEPVDSPESLPSCPAKNYSCGARNIKTGVLENRDCNEKFNFLCLWGGVHP</sequence>
<feature type="domain" description="C-type lectin" evidence="1">
    <location>
        <begin position="88"/>
        <end position="202"/>
    </location>
</feature>
<dbReference type="AlphaFoldDB" id="A0AAE0R5P1"/>
<organism evidence="2 3">
    <name type="scientific">Hemibagrus guttatus</name>
    <dbReference type="NCBI Taxonomy" id="175788"/>
    <lineage>
        <taxon>Eukaryota</taxon>
        <taxon>Metazoa</taxon>
        <taxon>Chordata</taxon>
        <taxon>Craniata</taxon>
        <taxon>Vertebrata</taxon>
        <taxon>Euteleostomi</taxon>
        <taxon>Actinopterygii</taxon>
        <taxon>Neopterygii</taxon>
        <taxon>Teleostei</taxon>
        <taxon>Ostariophysi</taxon>
        <taxon>Siluriformes</taxon>
        <taxon>Bagridae</taxon>
        <taxon>Hemibagrus</taxon>
    </lineage>
</organism>
<keyword evidence="3" id="KW-1185">Reference proteome</keyword>
<dbReference type="CDD" id="cd00037">
    <property type="entry name" value="CLECT"/>
    <property type="match status" value="1"/>
</dbReference>
<dbReference type="SMART" id="SM00034">
    <property type="entry name" value="CLECT"/>
    <property type="match status" value="2"/>
</dbReference>
<gene>
    <name evidence="2" type="ORF">QTP70_027267</name>
</gene>
<dbReference type="EMBL" id="JAUCMX010000006">
    <property type="protein sequence ID" value="KAK3543790.1"/>
    <property type="molecule type" value="Genomic_DNA"/>
</dbReference>
<dbReference type="InterPro" id="IPR001304">
    <property type="entry name" value="C-type_lectin-like"/>
</dbReference>
<reference evidence="2" key="1">
    <citation type="submission" date="2023-06" db="EMBL/GenBank/DDBJ databases">
        <title>Male Hemibagrus guttatus genome.</title>
        <authorList>
            <person name="Bian C."/>
        </authorList>
    </citation>
    <scope>NUCLEOTIDE SEQUENCE</scope>
    <source>
        <strain evidence="2">Male_cb2023</strain>
        <tissue evidence="2">Muscle</tissue>
    </source>
</reference>
<dbReference type="Pfam" id="PF00059">
    <property type="entry name" value="Lectin_C"/>
    <property type="match status" value="2"/>
</dbReference>
<dbReference type="PROSITE" id="PS50041">
    <property type="entry name" value="C_TYPE_LECTIN_2"/>
    <property type="match status" value="2"/>
</dbReference>
<proteinExistence type="predicted"/>
<dbReference type="PANTHER" id="PTHR45784:SF8">
    <property type="entry name" value="C-TYPE MANNOSE RECEPTOR 2-RELATED"/>
    <property type="match status" value="1"/>
</dbReference>
<feature type="domain" description="C-type lectin" evidence="1">
    <location>
        <begin position="1"/>
        <end position="93"/>
    </location>
</feature>
<evidence type="ECO:0000313" key="3">
    <source>
        <dbReference type="Proteomes" id="UP001274896"/>
    </source>
</evidence>
<name>A0AAE0R5P1_9TELE</name>
<protein>
    <recommendedName>
        <fullName evidence="1">C-type lectin domain-containing protein</fullName>
    </recommendedName>
</protein>
<dbReference type="PANTHER" id="PTHR45784">
    <property type="entry name" value="C-TYPE LECTIN DOMAIN FAMILY 20 MEMBER A-RELATED"/>
    <property type="match status" value="1"/>
</dbReference>
<evidence type="ECO:0000313" key="2">
    <source>
        <dbReference type="EMBL" id="KAK3543790.1"/>
    </source>
</evidence>
<accession>A0AAE0R5P1</accession>
<dbReference type="InterPro" id="IPR016186">
    <property type="entry name" value="C-type_lectin-like/link_sf"/>
</dbReference>
<comment type="caution">
    <text evidence="2">The sequence shown here is derived from an EMBL/GenBank/DDBJ whole genome shotgun (WGS) entry which is preliminary data.</text>
</comment>